<dbReference type="OrthoDB" id="637682at2759"/>
<keyword evidence="2" id="KW-0806">Transcription termination</keyword>
<evidence type="ECO:0000256" key="1">
    <source>
        <dbReference type="ARBA" id="ARBA00007692"/>
    </source>
</evidence>
<keyword evidence="5" id="KW-1185">Reference proteome</keyword>
<dbReference type="InterPro" id="IPR038538">
    <property type="entry name" value="MTERF_sf"/>
</dbReference>
<keyword evidence="2" id="KW-0805">Transcription regulation</keyword>
<protein>
    <submittedName>
        <fullName evidence="4">mTERF</fullName>
    </submittedName>
</protein>
<dbReference type="Proteomes" id="UP000623129">
    <property type="component" value="Unassembled WGS sequence"/>
</dbReference>
<dbReference type="GO" id="GO:0003676">
    <property type="term" value="F:nucleic acid binding"/>
    <property type="evidence" value="ECO:0007669"/>
    <property type="project" value="InterPro"/>
</dbReference>
<comment type="similarity">
    <text evidence="1">Belongs to the mTERF family.</text>
</comment>
<comment type="caution">
    <text evidence="4">The sequence shown here is derived from an EMBL/GenBank/DDBJ whole genome shotgun (WGS) entry which is preliminary data.</text>
</comment>
<dbReference type="GO" id="GO:0006353">
    <property type="term" value="P:DNA-templated transcription termination"/>
    <property type="evidence" value="ECO:0007669"/>
    <property type="project" value="UniProtKB-KW"/>
</dbReference>
<keyword evidence="2" id="KW-0804">Transcription</keyword>
<evidence type="ECO:0000313" key="5">
    <source>
        <dbReference type="Proteomes" id="UP000623129"/>
    </source>
</evidence>
<gene>
    <name evidence="4" type="ORF">FCM35_KLT11378</name>
</gene>
<evidence type="ECO:0000256" key="2">
    <source>
        <dbReference type="ARBA" id="ARBA00022472"/>
    </source>
</evidence>
<dbReference type="PANTHER" id="PTHR13068">
    <property type="entry name" value="CGI-12 PROTEIN-RELATED"/>
    <property type="match status" value="1"/>
</dbReference>
<evidence type="ECO:0000313" key="4">
    <source>
        <dbReference type="EMBL" id="KAF3323911.1"/>
    </source>
</evidence>
<dbReference type="PANTHER" id="PTHR13068:SF98">
    <property type="entry name" value="TRANSCRIPTION TERMINATION FACTOR MTERF2, CHLOROPLASTIC"/>
    <property type="match status" value="1"/>
</dbReference>
<dbReference type="Gene3D" id="1.25.70.10">
    <property type="entry name" value="Transcription termination factor 3, mitochondrial"/>
    <property type="match status" value="1"/>
</dbReference>
<dbReference type="Pfam" id="PF02536">
    <property type="entry name" value="mTERF"/>
    <property type="match status" value="2"/>
</dbReference>
<organism evidence="4 5">
    <name type="scientific">Carex littledalei</name>
    <dbReference type="NCBI Taxonomy" id="544730"/>
    <lineage>
        <taxon>Eukaryota</taxon>
        <taxon>Viridiplantae</taxon>
        <taxon>Streptophyta</taxon>
        <taxon>Embryophyta</taxon>
        <taxon>Tracheophyta</taxon>
        <taxon>Spermatophyta</taxon>
        <taxon>Magnoliopsida</taxon>
        <taxon>Liliopsida</taxon>
        <taxon>Poales</taxon>
        <taxon>Cyperaceae</taxon>
        <taxon>Cyperoideae</taxon>
        <taxon>Cariceae</taxon>
        <taxon>Carex</taxon>
        <taxon>Carex subgen. Euthyceras</taxon>
    </lineage>
</organism>
<name>A0A833QKV5_9POAL</name>
<evidence type="ECO:0000256" key="3">
    <source>
        <dbReference type="ARBA" id="ARBA00022946"/>
    </source>
</evidence>
<accession>A0A833QKV5</accession>
<dbReference type="EMBL" id="SWLB01000022">
    <property type="protein sequence ID" value="KAF3323911.1"/>
    <property type="molecule type" value="Genomic_DNA"/>
</dbReference>
<sequence>MPLFLRLPPMLSPLSDHPIRFLHSCPHQKPTPNSSLVFITLHFRTLSCFRHLVCCRRHNSYTILETDNPIQLRQNPESEQDEIRRKIINESSLATRRIPKFPGSVDFPKPDLPQVDLHASFDSSVEQDRVLKKALEVRRGVASEALKAAFRAGKMSMTYSNNLVSNLGAFVDRIVIGAAAMKADPEFSHQSFNARAKGYIQSTGVVPLVKWLKHNSMTYPQIGKIICKCNNDLNHICCMAEWLKSIHVKGQFLGPTMVKAGPTLLDLKFEQLEENIDQLERYGVRNEWIGYVVTKCPKLLVMSVEELEARICFYQEMGLNERDFGTMVFDYPKALGFFSLEEMQSKVDYLMQFGLSKEEVGRLLAYKPQLMGCSIEERWKPLVKYLYYLGVKRDGMKRILVVKPMVFCIDLEACISPKVVKFLQEIGVREEAIGRVIFLMTDAGVTEEDIGKVIALDPQLVGCHIVNKLDVNVKYFLSLGIRRPILGQMIADFPMLLRYKLDILRPKYKYLRRVMVRPLQDLVEFPRFFSYSLEGRIMPRHEILVKNRVNFKLKYMLASSDEEFNMKVQEAVQRRERFESRLVNSDISQAEETQPEQTQQ</sequence>
<dbReference type="AlphaFoldDB" id="A0A833QKV5"/>
<dbReference type="InterPro" id="IPR003690">
    <property type="entry name" value="MTERF"/>
</dbReference>
<proteinExistence type="inferred from homology"/>
<dbReference type="SMART" id="SM00733">
    <property type="entry name" value="Mterf"/>
    <property type="match status" value="7"/>
</dbReference>
<reference evidence="4" key="1">
    <citation type="submission" date="2020-01" db="EMBL/GenBank/DDBJ databases">
        <title>Genome sequence of Kobresia littledalei, the first chromosome-level genome in the family Cyperaceae.</title>
        <authorList>
            <person name="Qu G."/>
        </authorList>
    </citation>
    <scope>NUCLEOTIDE SEQUENCE</scope>
    <source>
        <strain evidence="4">C.B.Clarke</strain>
        <tissue evidence="4">Leaf</tissue>
    </source>
</reference>
<keyword evidence="3" id="KW-0809">Transit peptide</keyword>